<protein>
    <recommendedName>
        <fullName evidence="5">Lipoprotein</fullName>
    </recommendedName>
</protein>
<organism evidence="3 4">
    <name type="scientific">Pasteurella dagmatis ATCC 43325</name>
    <dbReference type="NCBI Taxonomy" id="667128"/>
    <lineage>
        <taxon>Bacteria</taxon>
        <taxon>Pseudomonadati</taxon>
        <taxon>Pseudomonadota</taxon>
        <taxon>Gammaproteobacteria</taxon>
        <taxon>Pasteurellales</taxon>
        <taxon>Pasteurellaceae</taxon>
        <taxon>Pasteurella</taxon>
    </lineage>
</organism>
<keyword evidence="1" id="KW-0175">Coiled coil</keyword>
<evidence type="ECO:0000313" key="4">
    <source>
        <dbReference type="Proteomes" id="UP000005519"/>
    </source>
</evidence>
<accession>C9PS43</accession>
<feature type="signal peptide" evidence="2">
    <location>
        <begin position="1"/>
        <end position="21"/>
    </location>
</feature>
<evidence type="ECO:0008006" key="5">
    <source>
        <dbReference type="Google" id="ProtNLM"/>
    </source>
</evidence>
<reference evidence="3 4" key="1">
    <citation type="submission" date="2009-10" db="EMBL/GenBank/DDBJ databases">
        <authorList>
            <person name="Muzny D."/>
            <person name="Qin X."/>
            <person name="Deng J."/>
            <person name="Jiang H."/>
            <person name="Liu Y."/>
            <person name="Qu J."/>
            <person name="Song X.-Z."/>
            <person name="Zhang L."/>
            <person name="Thornton R."/>
            <person name="Coyle M."/>
            <person name="Francisco L."/>
            <person name="Jackson L."/>
            <person name="Javaid M."/>
            <person name="Korchina V."/>
            <person name="Kovar C."/>
            <person name="Mata R."/>
            <person name="Mathew T."/>
            <person name="Ngo R."/>
            <person name="Nguyen L."/>
            <person name="Nguyen N."/>
            <person name="Okwuonu G."/>
            <person name="Ongeri F."/>
            <person name="Pham C."/>
            <person name="Simmons D."/>
            <person name="Wilczek-Boney K."/>
            <person name="Hale W."/>
            <person name="Jakkamsetti A."/>
            <person name="Pham P."/>
            <person name="Ruth R."/>
            <person name="San Lucas F."/>
            <person name="Warren J."/>
            <person name="Zhang J."/>
            <person name="Zhao Z."/>
            <person name="Zhou C."/>
            <person name="Zhu D."/>
            <person name="Lee S."/>
            <person name="Bess C."/>
            <person name="Blankenburg K."/>
            <person name="Forbes L."/>
            <person name="Fu Q."/>
            <person name="Gubbala S."/>
            <person name="Hirani K."/>
            <person name="Jayaseelan J.C."/>
            <person name="Lara F."/>
            <person name="Munidasa M."/>
            <person name="Palculict T."/>
            <person name="Patil S."/>
            <person name="Pu L.-L."/>
            <person name="Saada N."/>
            <person name="Tang L."/>
            <person name="Weissenberger G."/>
            <person name="Zhu Y."/>
            <person name="Hemphill L."/>
            <person name="Shang Y."/>
            <person name="Youmans B."/>
            <person name="Ayvaz T."/>
            <person name="Ross M."/>
            <person name="Santibanez J."/>
            <person name="Aqrawi P."/>
            <person name="Gross S."/>
            <person name="Joshi V."/>
            <person name="Fowler G."/>
            <person name="Nazareth L."/>
            <person name="Reid J."/>
            <person name="Worley K."/>
            <person name="Petrosino J."/>
            <person name="Highlander S."/>
            <person name="Gibbs R."/>
        </authorList>
    </citation>
    <scope>NUCLEOTIDE SEQUENCE [LARGE SCALE GENOMIC DNA]</scope>
    <source>
        <strain evidence="3 4">ATCC 43325</strain>
    </source>
</reference>
<comment type="caution">
    <text evidence="3">The sequence shown here is derived from an EMBL/GenBank/DDBJ whole genome shotgun (WGS) entry which is preliminary data.</text>
</comment>
<keyword evidence="2" id="KW-0732">Signal</keyword>
<dbReference type="RefSeq" id="WP_005762908.1">
    <property type="nucleotide sequence ID" value="NZ_GG704810.1"/>
</dbReference>
<dbReference type="HOGENOM" id="CLU_1446364_0_0_6"/>
<name>C9PS43_9PAST</name>
<dbReference type="Proteomes" id="UP000005519">
    <property type="component" value="Unassembled WGS sequence"/>
</dbReference>
<dbReference type="OrthoDB" id="5692728at2"/>
<feature type="chain" id="PRO_5002998574" description="Lipoprotein" evidence="2">
    <location>
        <begin position="22"/>
        <end position="186"/>
    </location>
</feature>
<evidence type="ECO:0000256" key="2">
    <source>
        <dbReference type="SAM" id="SignalP"/>
    </source>
</evidence>
<feature type="coiled-coil region" evidence="1">
    <location>
        <begin position="81"/>
        <end position="112"/>
    </location>
</feature>
<evidence type="ECO:0000256" key="1">
    <source>
        <dbReference type="SAM" id="Coils"/>
    </source>
</evidence>
<keyword evidence="4" id="KW-1185">Reference proteome</keyword>
<dbReference type="STRING" id="667128.HMPREF0621_1817"/>
<evidence type="ECO:0000313" key="3">
    <source>
        <dbReference type="EMBL" id="EEX49770.1"/>
    </source>
</evidence>
<dbReference type="PROSITE" id="PS51257">
    <property type="entry name" value="PROKAR_LIPOPROTEIN"/>
    <property type="match status" value="1"/>
</dbReference>
<gene>
    <name evidence="3" type="ORF">HMPREF0621_1817</name>
</gene>
<sequence length="186" mass="21711">MKKLSSIGLAIMLGCSLVACDNENTADTTETKTETLIYATNAQFKKDYEAIQKWDKFSKDRFQKHIDIMTKKLIAHKPPAKKITEEEIDELIDNMQQTVEETSDALDNLDIKSPDFEAFLENKKEFYSRTEEMLTTAYESMTKSPEEVLEYKAKVEKIIQELIEIRKEDEKMDKEIKEKYKFSTPK</sequence>
<dbReference type="EMBL" id="ACZR01000018">
    <property type="protein sequence ID" value="EEX49770.1"/>
    <property type="molecule type" value="Genomic_DNA"/>
</dbReference>
<proteinExistence type="predicted"/>
<dbReference type="AlphaFoldDB" id="C9PS43"/>